<dbReference type="InterPro" id="IPR044600">
    <property type="entry name" value="ATL1/ATL16-like"/>
</dbReference>
<evidence type="ECO:0000313" key="18">
    <source>
        <dbReference type="RefSeq" id="XP_071912097.1"/>
    </source>
</evidence>
<keyword evidence="5" id="KW-0808">Transferase</keyword>
<dbReference type="Gene3D" id="3.30.40.10">
    <property type="entry name" value="Zinc/RING finger domain, C3HC4 (zinc finger)"/>
    <property type="match status" value="1"/>
</dbReference>
<dbReference type="RefSeq" id="XP_071912097.1">
    <property type="nucleotide sequence ID" value="XM_072055996.1"/>
</dbReference>
<evidence type="ECO:0000256" key="7">
    <source>
        <dbReference type="ARBA" id="ARBA00022723"/>
    </source>
</evidence>
<name>A0ABM4UXV8_COFAR</name>
<feature type="domain" description="RING-type" evidence="16">
    <location>
        <begin position="104"/>
        <end position="146"/>
    </location>
</feature>
<keyword evidence="8 14" id="KW-0863">Zinc-finger</keyword>
<dbReference type="Pfam" id="PF13639">
    <property type="entry name" value="zf-RING_2"/>
    <property type="match status" value="1"/>
</dbReference>
<dbReference type="PANTHER" id="PTHR46913">
    <property type="entry name" value="RING-H2 FINGER PROTEIN ATL16"/>
    <property type="match status" value="1"/>
</dbReference>
<keyword evidence="6 15" id="KW-0812">Transmembrane</keyword>
<evidence type="ECO:0000256" key="9">
    <source>
        <dbReference type="ARBA" id="ARBA00022786"/>
    </source>
</evidence>
<proteinExistence type="inferred from homology"/>
<keyword evidence="7" id="KW-0479">Metal-binding</keyword>
<dbReference type="PROSITE" id="PS50089">
    <property type="entry name" value="ZF_RING_2"/>
    <property type="match status" value="1"/>
</dbReference>
<evidence type="ECO:0000259" key="16">
    <source>
        <dbReference type="PROSITE" id="PS50089"/>
    </source>
</evidence>
<evidence type="ECO:0000256" key="11">
    <source>
        <dbReference type="ARBA" id="ARBA00022989"/>
    </source>
</evidence>
<dbReference type="Proteomes" id="UP001652660">
    <property type="component" value="Chromosome 6e"/>
</dbReference>
<protein>
    <recommendedName>
        <fullName evidence="4">RING-type E3 ubiquitin transferase</fullName>
        <ecNumber evidence="4">2.3.2.27</ecNumber>
    </recommendedName>
</protein>
<dbReference type="CDD" id="cd16461">
    <property type="entry name" value="RING-H2_EL5-like"/>
    <property type="match status" value="1"/>
</dbReference>
<evidence type="ECO:0000256" key="15">
    <source>
        <dbReference type="SAM" id="Phobius"/>
    </source>
</evidence>
<dbReference type="EC" id="2.3.2.27" evidence="4"/>
<evidence type="ECO:0000256" key="1">
    <source>
        <dbReference type="ARBA" id="ARBA00000900"/>
    </source>
</evidence>
<dbReference type="SUPFAM" id="SSF57850">
    <property type="entry name" value="RING/U-box"/>
    <property type="match status" value="1"/>
</dbReference>
<dbReference type="GeneID" id="140009718"/>
<reference evidence="18" key="1">
    <citation type="submission" date="2025-08" db="UniProtKB">
        <authorList>
            <consortium name="RefSeq"/>
        </authorList>
    </citation>
    <scope>IDENTIFICATION</scope>
    <source>
        <tissue evidence="18">Leaves</tissue>
    </source>
</reference>
<evidence type="ECO:0000256" key="3">
    <source>
        <dbReference type="ARBA" id="ARBA00004906"/>
    </source>
</evidence>
<evidence type="ECO:0000256" key="8">
    <source>
        <dbReference type="ARBA" id="ARBA00022771"/>
    </source>
</evidence>
<evidence type="ECO:0000256" key="13">
    <source>
        <dbReference type="ARBA" id="ARBA00024209"/>
    </source>
</evidence>
<evidence type="ECO:0000256" key="12">
    <source>
        <dbReference type="ARBA" id="ARBA00023136"/>
    </source>
</evidence>
<evidence type="ECO:0000256" key="4">
    <source>
        <dbReference type="ARBA" id="ARBA00012483"/>
    </source>
</evidence>
<evidence type="ECO:0000256" key="2">
    <source>
        <dbReference type="ARBA" id="ARBA00004167"/>
    </source>
</evidence>
<dbReference type="InterPro" id="IPR013083">
    <property type="entry name" value="Znf_RING/FYVE/PHD"/>
</dbReference>
<comment type="catalytic activity">
    <reaction evidence="1">
        <text>S-ubiquitinyl-[E2 ubiquitin-conjugating enzyme]-L-cysteine + [acceptor protein]-L-lysine = [E2 ubiquitin-conjugating enzyme]-L-cysteine + N(6)-ubiquitinyl-[acceptor protein]-L-lysine.</text>
        <dbReference type="EC" id="2.3.2.27"/>
    </reaction>
</comment>
<keyword evidence="9" id="KW-0833">Ubl conjugation pathway</keyword>
<keyword evidence="10" id="KW-0862">Zinc</keyword>
<evidence type="ECO:0000313" key="17">
    <source>
        <dbReference type="Proteomes" id="UP001652660"/>
    </source>
</evidence>
<comment type="subcellular location">
    <subcellularLocation>
        <location evidence="2">Membrane</location>
        <topology evidence="2">Single-pass membrane protein</topology>
    </subcellularLocation>
</comment>
<organism evidence="17 18">
    <name type="scientific">Coffea arabica</name>
    <name type="common">Arabian coffee</name>
    <dbReference type="NCBI Taxonomy" id="13443"/>
    <lineage>
        <taxon>Eukaryota</taxon>
        <taxon>Viridiplantae</taxon>
        <taxon>Streptophyta</taxon>
        <taxon>Embryophyta</taxon>
        <taxon>Tracheophyta</taxon>
        <taxon>Spermatophyta</taxon>
        <taxon>Magnoliopsida</taxon>
        <taxon>eudicotyledons</taxon>
        <taxon>Gunneridae</taxon>
        <taxon>Pentapetalae</taxon>
        <taxon>asterids</taxon>
        <taxon>lamiids</taxon>
        <taxon>Gentianales</taxon>
        <taxon>Rubiaceae</taxon>
        <taxon>Ixoroideae</taxon>
        <taxon>Gardenieae complex</taxon>
        <taxon>Bertiereae - Coffeeae clade</taxon>
        <taxon>Coffeeae</taxon>
        <taxon>Coffea</taxon>
    </lineage>
</organism>
<evidence type="ECO:0000256" key="6">
    <source>
        <dbReference type="ARBA" id="ARBA00022692"/>
    </source>
</evidence>
<keyword evidence="12 15" id="KW-0472">Membrane</keyword>
<sequence>MGNSPIPYSPPPTTSNNMPLLYYGMVVVGTAALILAVYNLIILRWCSQSQADRPRQGMAAPLRFEAASASSQSLDSLHVNLISSFKYKKGGSSRDEAHYSQYECAVCLSVYEEDEELRQLPRCKHSFHASCIDMWLYSHLDCPLCRSPVDPPVLNRVLNEPTRRAGQSREGLQISSRIPVLNKKSTFETTSLSFVYPPLELPSCYPELSEILTVSRVPCSAFVF</sequence>
<keyword evidence="11 15" id="KW-1133">Transmembrane helix</keyword>
<dbReference type="SMART" id="SM00184">
    <property type="entry name" value="RING"/>
    <property type="match status" value="1"/>
</dbReference>
<evidence type="ECO:0000256" key="10">
    <source>
        <dbReference type="ARBA" id="ARBA00022833"/>
    </source>
</evidence>
<evidence type="ECO:0000256" key="5">
    <source>
        <dbReference type="ARBA" id="ARBA00022679"/>
    </source>
</evidence>
<comment type="similarity">
    <text evidence="13">Belongs to the RING-type zinc finger family. ATL subfamily.</text>
</comment>
<feature type="transmembrane region" description="Helical" evidence="15">
    <location>
        <begin position="20"/>
        <end position="43"/>
    </location>
</feature>
<gene>
    <name evidence="18" type="primary">LOC140009718</name>
</gene>
<keyword evidence="17" id="KW-1185">Reference proteome</keyword>
<comment type="pathway">
    <text evidence="3">Protein modification; protein ubiquitination.</text>
</comment>
<dbReference type="PANTHER" id="PTHR46913:SF1">
    <property type="entry name" value="RING-H2 FINGER PROTEIN ATL16"/>
    <property type="match status" value="1"/>
</dbReference>
<evidence type="ECO:0000256" key="14">
    <source>
        <dbReference type="PROSITE-ProRule" id="PRU00175"/>
    </source>
</evidence>
<dbReference type="InterPro" id="IPR001841">
    <property type="entry name" value="Znf_RING"/>
</dbReference>
<accession>A0ABM4UXV8</accession>